<keyword evidence="2" id="KW-0472">Membrane</keyword>
<reference evidence="4" key="1">
    <citation type="journal article" date="2021" name="bioRxiv">
        <title>Unraveling nitrogen, sulfur and carbon metabolic pathways and microbial community transcriptional responses to substrate deprivation and toxicity stresses in a bioreactor mimicking anoxic brackish coastal sediment conditions.</title>
        <authorList>
            <person name="Martins P.D."/>
            <person name="Echeveste M.J."/>
            <person name="Arshad A."/>
            <person name="Kurth J."/>
            <person name="Ouboter H."/>
            <person name="Jetten M.S.M."/>
            <person name="Welte C.U."/>
        </authorList>
    </citation>
    <scope>NUCLEOTIDE SEQUENCE</scope>
    <source>
        <strain evidence="4">MAG_39</strain>
    </source>
</reference>
<accession>A0A953M0Q0</accession>
<gene>
    <name evidence="4" type="ORF">K8I29_00910</name>
</gene>
<keyword evidence="2" id="KW-0812">Transmembrane</keyword>
<comment type="caution">
    <text evidence="4">The sequence shown here is derived from an EMBL/GenBank/DDBJ whole genome shotgun (WGS) entry which is preliminary data.</text>
</comment>
<protein>
    <submittedName>
        <fullName evidence="4">General secretion pathway protein GspB</fullName>
    </submittedName>
</protein>
<evidence type="ECO:0000313" key="4">
    <source>
        <dbReference type="EMBL" id="MBZ0154757.1"/>
    </source>
</evidence>
<feature type="transmembrane region" description="Helical" evidence="2">
    <location>
        <begin position="40"/>
        <end position="59"/>
    </location>
</feature>
<feature type="domain" description="Type II secretion system protein GspB C-terminal" evidence="3">
    <location>
        <begin position="157"/>
        <end position="214"/>
    </location>
</feature>
<reference evidence="4" key="2">
    <citation type="submission" date="2021-08" db="EMBL/GenBank/DDBJ databases">
        <authorList>
            <person name="Dalcin Martins P."/>
        </authorList>
    </citation>
    <scope>NUCLEOTIDE SEQUENCE</scope>
    <source>
        <strain evidence="4">MAG_39</strain>
    </source>
</reference>
<dbReference type="Pfam" id="PF16537">
    <property type="entry name" value="T2SSB"/>
    <property type="match status" value="1"/>
</dbReference>
<dbReference type="InterPro" id="IPR032389">
    <property type="entry name" value="GspB_C"/>
</dbReference>
<keyword evidence="2" id="KW-1133">Transmembrane helix</keyword>
<evidence type="ECO:0000256" key="1">
    <source>
        <dbReference type="SAM" id="MobiDB-lite"/>
    </source>
</evidence>
<dbReference type="AlphaFoldDB" id="A0A953M0Q0"/>
<sequence length="217" mass="23840">MSYILDALKKAEQKRRQETAPTLLTAPYSTDKRTKGRSRVLYLLVAALLLNAGFLFLWLHPWRSQEPPRNAPPALPQQAPVQQSVPALPAPAVAQKEKESGAKPLKGGREQERAASEKAERKKTARERSVNPPFPAPAAEKKVLAFGELPVSVQQSLPALQISGHFYSSTPSSRIVSINGRTVREGQEAAEGVIVERITPDGVILSFQGYRFHQGVF</sequence>
<evidence type="ECO:0000259" key="3">
    <source>
        <dbReference type="Pfam" id="PF16537"/>
    </source>
</evidence>
<evidence type="ECO:0000313" key="5">
    <source>
        <dbReference type="Proteomes" id="UP000705867"/>
    </source>
</evidence>
<dbReference type="Proteomes" id="UP000705867">
    <property type="component" value="Unassembled WGS sequence"/>
</dbReference>
<name>A0A953M0Q0_9BACT</name>
<evidence type="ECO:0000256" key="2">
    <source>
        <dbReference type="SAM" id="Phobius"/>
    </source>
</evidence>
<dbReference type="GO" id="GO:0015627">
    <property type="term" value="C:type II protein secretion system complex"/>
    <property type="evidence" value="ECO:0007669"/>
    <property type="project" value="InterPro"/>
</dbReference>
<proteinExistence type="predicted"/>
<feature type="region of interest" description="Disordered" evidence="1">
    <location>
        <begin position="90"/>
        <end position="136"/>
    </location>
</feature>
<feature type="compositionally biased region" description="Basic and acidic residues" evidence="1">
    <location>
        <begin position="95"/>
        <end position="129"/>
    </location>
</feature>
<dbReference type="EMBL" id="JAIOIV010000011">
    <property type="protein sequence ID" value="MBZ0154757.1"/>
    <property type="molecule type" value="Genomic_DNA"/>
</dbReference>
<organism evidence="4 5">
    <name type="scientific">Candidatus Nitrobium versatile</name>
    <dbReference type="NCBI Taxonomy" id="2884831"/>
    <lineage>
        <taxon>Bacteria</taxon>
        <taxon>Pseudomonadati</taxon>
        <taxon>Nitrospirota</taxon>
        <taxon>Nitrospiria</taxon>
        <taxon>Nitrospirales</taxon>
        <taxon>Nitrospiraceae</taxon>
        <taxon>Candidatus Nitrobium</taxon>
    </lineage>
</organism>